<dbReference type="GO" id="GO:0003677">
    <property type="term" value="F:DNA binding"/>
    <property type="evidence" value="ECO:0007669"/>
    <property type="project" value="UniProtKB-KW"/>
</dbReference>
<dbReference type="Gene3D" id="3.40.190.10">
    <property type="entry name" value="Periplasmic binding protein-like II"/>
    <property type="match status" value="2"/>
</dbReference>
<dbReference type="OrthoDB" id="9803735at2"/>
<dbReference type="RefSeq" id="WP_092481193.1">
    <property type="nucleotide sequence ID" value="NZ_FOXW01000011.1"/>
</dbReference>
<keyword evidence="2" id="KW-0805">Transcription regulation</keyword>
<protein>
    <submittedName>
        <fullName evidence="6">DNA-binding transcriptional regulator, LysR family</fullName>
    </submittedName>
</protein>
<dbReference type="InterPro" id="IPR000847">
    <property type="entry name" value="LysR_HTH_N"/>
</dbReference>
<dbReference type="GO" id="GO:0003700">
    <property type="term" value="F:DNA-binding transcription factor activity"/>
    <property type="evidence" value="ECO:0007669"/>
    <property type="project" value="InterPro"/>
</dbReference>
<dbReference type="STRING" id="82801.SAMN04488506_2185"/>
<evidence type="ECO:0000313" key="6">
    <source>
        <dbReference type="EMBL" id="SFQ46517.1"/>
    </source>
</evidence>
<dbReference type="SUPFAM" id="SSF53850">
    <property type="entry name" value="Periplasmic binding protein-like II"/>
    <property type="match status" value="1"/>
</dbReference>
<dbReference type="EMBL" id="FOXW01000011">
    <property type="protein sequence ID" value="SFQ46517.1"/>
    <property type="molecule type" value="Genomic_DNA"/>
</dbReference>
<dbReference type="InterPro" id="IPR050950">
    <property type="entry name" value="HTH-type_LysR_regulators"/>
</dbReference>
<dbReference type="InterPro" id="IPR036388">
    <property type="entry name" value="WH-like_DNA-bd_sf"/>
</dbReference>
<dbReference type="SUPFAM" id="SSF46785">
    <property type="entry name" value="Winged helix' DNA-binding domain"/>
    <property type="match status" value="1"/>
</dbReference>
<evidence type="ECO:0000256" key="4">
    <source>
        <dbReference type="ARBA" id="ARBA00023163"/>
    </source>
</evidence>
<accession>A0A1I5YRL6</accession>
<proteinExistence type="inferred from homology"/>
<dbReference type="PRINTS" id="PR00039">
    <property type="entry name" value="HTHLYSR"/>
</dbReference>
<keyword evidence="3 6" id="KW-0238">DNA-binding</keyword>
<evidence type="ECO:0000256" key="2">
    <source>
        <dbReference type="ARBA" id="ARBA00023015"/>
    </source>
</evidence>
<name>A0A1I5YRL6_9LACT</name>
<dbReference type="Proteomes" id="UP000199136">
    <property type="component" value="Unassembled WGS sequence"/>
</dbReference>
<dbReference type="FunFam" id="1.10.10.10:FF:000001">
    <property type="entry name" value="LysR family transcriptional regulator"/>
    <property type="match status" value="1"/>
</dbReference>
<keyword evidence="4" id="KW-0804">Transcription</keyword>
<dbReference type="InterPro" id="IPR036390">
    <property type="entry name" value="WH_DNA-bd_sf"/>
</dbReference>
<dbReference type="PANTHER" id="PTHR30419">
    <property type="entry name" value="HTH-TYPE TRANSCRIPTIONAL REGULATOR YBHD"/>
    <property type="match status" value="1"/>
</dbReference>
<reference evidence="6 7" key="1">
    <citation type="submission" date="2016-10" db="EMBL/GenBank/DDBJ databases">
        <authorList>
            <person name="de Groot N.N."/>
        </authorList>
    </citation>
    <scope>NUCLEOTIDE SEQUENCE [LARGE SCALE GENOMIC DNA]</scope>
    <source>
        <strain evidence="6 7">DSM 20581</strain>
    </source>
</reference>
<dbReference type="Gene3D" id="1.10.10.10">
    <property type="entry name" value="Winged helix-like DNA-binding domain superfamily/Winged helix DNA-binding domain"/>
    <property type="match status" value="1"/>
</dbReference>
<feature type="domain" description="HTH lysR-type" evidence="5">
    <location>
        <begin position="1"/>
        <end position="58"/>
    </location>
</feature>
<dbReference type="Pfam" id="PF00126">
    <property type="entry name" value="HTH_1"/>
    <property type="match status" value="1"/>
</dbReference>
<evidence type="ECO:0000256" key="1">
    <source>
        <dbReference type="ARBA" id="ARBA00009437"/>
    </source>
</evidence>
<comment type="similarity">
    <text evidence="1">Belongs to the LysR transcriptional regulatory family.</text>
</comment>
<organism evidence="6 7">
    <name type="scientific">Desemzia incerta</name>
    <dbReference type="NCBI Taxonomy" id="82801"/>
    <lineage>
        <taxon>Bacteria</taxon>
        <taxon>Bacillati</taxon>
        <taxon>Bacillota</taxon>
        <taxon>Bacilli</taxon>
        <taxon>Lactobacillales</taxon>
        <taxon>Carnobacteriaceae</taxon>
        <taxon>Desemzia</taxon>
    </lineage>
</organism>
<gene>
    <name evidence="6" type="ORF">SAMN04488506_2185</name>
</gene>
<dbReference type="PROSITE" id="PS50931">
    <property type="entry name" value="HTH_LYSR"/>
    <property type="match status" value="1"/>
</dbReference>
<dbReference type="AlphaFoldDB" id="A0A1I5YRL6"/>
<evidence type="ECO:0000256" key="3">
    <source>
        <dbReference type="ARBA" id="ARBA00023125"/>
    </source>
</evidence>
<dbReference type="GO" id="GO:0005829">
    <property type="term" value="C:cytosol"/>
    <property type="evidence" value="ECO:0007669"/>
    <property type="project" value="TreeGrafter"/>
</dbReference>
<keyword evidence="7" id="KW-1185">Reference proteome</keyword>
<dbReference type="Pfam" id="PF03466">
    <property type="entry name" value="LysR_substrate"/>
    <property type="match status" value="1"/>
</dbReference>
<dbReference type="InterPro" id="IPR005119">
    <property type="entry name" value="LysR_subst-bd"/>
</dbReference>
<evidence type="ECO:0000259" key="5">
    <source>
        <dbReference type="PROSITE" id="PS50931"/>
    </source>
</evidence>
<sequence length="297" mass="34071">MNLQDLVYFNHLAKTLNFTATAKHFYVSQPSISMALKRLEKELDTVLIDRKRVHKNLTLTETGEILLKHSTQILTTIDTISEEIHDLKNEVVYFGFLPTIGGRFMPQFMPRLDKFSSAMKLIEEESSDVMYDLVRKGQVPLAIIGSDVPSFEDNSILQVPLKQEEMALWVSPENPLAQKSIVTASDIQKELFVSLTQGYTHERIFEEWTKSSNIDQPQTLYTKEIQTALSIASSTNMLAFMSDILVKDRPGLVRVPIKNAPKFYISLIINKNLDNTTYFQKEFNKKMIELVEAYRPE</sequence>
<evidence type="ECO:0000313" key="7">
    <source>
        <dbReference type="Proteomes" id="UP000199136"/>
    </source>
</evidence>